<proteinExistence type="predicted"/>
<name>A0A1X2C6W7_9MYCO</name>
<comment type="caution">
    <text evidence="2">The sequence shown here is derived from an EMBL/GenBank/DDBJ whole genome shotgun (WGS) entry which is preliminary data.</text>
</comment>
<dbReference type="STRING" id="486698.AWC22_01450"/>
<keyword evidence="3" id="KW-1185">Reference proteome</keyword>
<feature type="compositionally biased region" description="Basic and acidic residues" evidence="1">
    <location>
        <begin position="51"/>
        <end position="66"/>
    </location>
</feature>
<evidence type="ECO:0000313" key="2">
    <source>
        <dbReference type="EMBL" id="ORW71534.1"/>
    </source>
</evidence>
<accession>A0A1X2C6W7</accession>
<sequence length="107" mass="11816">MKRAPHAIADHFAAMADVRAKVFAVRFQDVQLTGLVPVGDQVLAEVVQRPHLTDGKLGRPTDHEPASDLPGEWDFHVGSSVRMILNPLQYRFQQVFGSSSRARQGAL</sequence>
<organism evidence="2 3">
    <name type="scientific">Mycobacterium riyadhense</name>
    <dbReference type="NCBI Taxonomy" id="486698"/>
    <lineage>
        <taxon>Bacteria</taxon>
        <taxon>Bacillati</taxon>
        <taxon>Actinomycetota</taxon>
        <taxon>Actinomycetes</taxon>
        <taxon>Mycobacteriales</taxon>
        <taxon>Mycobacteriaceae</taxon>
        <taxon>Mycobacterium</taxon>
    </lineage>
</organism>
<dbReference type="EMBL" id="LQPQ01000146">
    <property type="protein sequence ID" value="ORW71534.1"/>
    <property type="molecule type" value="Genomic_DNA"/>
</dbReference>
<protein>
    <submittedName>
        <fullName evidence="2">Uncharacterized protein</fullName>
    </submittedName>
</protein>
<evidence type="ECO:0000256" key="1">
    <source>
        <dbReference type="SAM" id="MobiDB-lite"/>
    </source>
</evidence>
<reference evidence="2 3" key="1">
    <citation type="submission" date="2016-01" db="EMBL/GenBank/DDBJ databases">
        <title>The new phylogeny of the genus Mycobacterium.</title>
        <authorList>
            <person name="Tarcisio F."/>
            <person name="Conor M."/>
            <person name="Antonella G."/>
            <person name="Elisabetta G."/>
            <person name="Giulia F.S."/>
            <person name="Sara T."/>
            <person name="Anna F."/>
            <person name="Clotilde B."/>
            <person name="Roberto B."/>
            <person name="Veronica D.S."/>
            <person name="Fabio R."/>
            <person name="Monica P."/>
            <person name="Olivier J."/>
            <person name="Enrico T."/>
            <person name="Nicola S."/>
        </authorList>
    </citation>
    <scope>NUCLEOTIDE SEQUENCE [LARGE SCALE GENOMIC DNA]</scope>
    <source>
        <strain evidence="2 3">DSM 45176</strain>
    </source>
</reference>
<dbReference type="AlphaFoldDB" id="A0A1X2C6W7"/>
<gene>
    <name evidence="2" type="ORF">AWC22_01450</name>
</gene>
<evidence type="ECO:0000313" key="3">
    <source>
        <dbReference type="Proteomes" id="UP000193087"/>
    </source>
</evidence>
<dbReference type="Proteomes" id="UP000193087">
    <property type="component" value="Unassembled WGS sequence"/>
</dbReference>
<feature type="region of interest" description="Disordered" evidence="1">
    <location>
        <begin position="50"/>
        <end position="70"/>
    </location>
</feature>